<accession>A0AAQ0BWR7</accession>
<keyword evidence="1" id="KW-0472">Membrane</keyword>
<feature type="transmembrane region" description="Helical" evidence="1">
    <location>
        <begin position="60"/>
        <end position="81"/>
    </location>
</feature>
<feature type="transmembrane region" description="Helical" evidence="1">
    <location>
        <begin position="35"/>
        <end position="54"/>
    </location>
</feature>
<keyword evidence="2" id="KW-0614">Plasmid</keyword>
<evidence type="ECO:0000313" key="4">
    <source>
        <dbReference type="Proteomes" id="UP000594892"/>
    </source>
</evidence>
<dbReference type="AlphaFoldDB" id="A0AAQ0BWR7"/>
<dbReference type="Proteomes" id="UP000594892">
    <property type="component" value="Plasmid unnamed2"/>
</dbReference>
<keyword evidence="1" id="KW-0812">Transmembrane</keyword>
<reference evidence="3" key="2">
    <citation type="submission" date="2022-06" db="EMBL/GenBank/DDBJ databases">
        <title>Draft genome sequence of Burkholderia glumae strain GR20004 isolated from rice panicle showing bacterial panicle blight.</title>
        <authorList>
            <person name="Choi S.Y."/>
            <person name="Lee Y.H."/>
        </authorList>
    </citation>
    <scope>NUCLEOTIDE SEQUENCE</scope>
    <source>
        <strain evidence="3">GR20004</strain>
        <plasmid evidence="3">unnamed2</plasmid>
    </source>
</reference>
<geneLocation type="plasmid" evidence="4 5">
    <name>unnamed2</name>
</geneLocation>
<gene>
    <name evidence="2" type="ORF">I6H06_29925</name>
    <name evidence="3" type="ORF">NFI99_13170</name>
</gene>
<keyword evidence="5" id="KW-1185">Reference proteome</keyword>
<evidence type="ECO:0000313" key="3">
    <source>
        <dbReference type="EMBL" id="USS44349.1"/>
    </source>
</evidence>
<dbReference type="RefSeq" id="WP_017432461.1">
    <property type="nucleotide sequence ID" value="NZ_CP033655.1"/>
</dbReference>
<evidence type="ECO:0000313" key="5">
    <source>
        <dbReference type="Proteomes" id="UP001056386"/>
    </source>
</evidence>
<evidence type="ECO:0000256" key="1">
    <source>
        <dbReference type="SAM" id="Phobius"/>
    </source>
</evidence>
<protein>
    <submittedName>
        <fullName evidence="2">Uncharacterized protein</fullName>
    </submittedName>
</protein>
<proteinExistence type="predicted"/>
<dbReference type="EMBL" id="CP065603">
    <property type="protein sequence ID" value="QPQ94822.1"/>
    <property type="molecule type" value="Genomic_DNA"/>
</dbReference>
<reference evidence="2 4" key="1">
    <citation type="submission" date="2020-12" db="EMBL/GenBank/DDBJ databases">
        <title>FDA dAtabase for Regulatory Grade micrObial Sequences (FDA-ARGOS): Supporting development and validation of Infectious Disease Dx tests.</title>
        <authorList>
            <person name="Minogue T."/>
            <person name="Wolcott M."/>
            <person name="Wasieloski L."/>
            <person name="Aguilar W."/>
            <person name="Moore D."/>
            <person name="Jaissle J."/>
            <person name="Tallon L."/>
            <person name="Sadzewicz L."/>
            <person name="Zhao X."/>
            <person name="Boylan J."/>
            <person name="Ott S."/>
            <person name="Bowen H."/>
            <person name="Vavikolanu K."/>
            <person name="Mehta A."/>
            <person name="Aluvathingal J."/>
            <person name="Nadendla S."/>
            <person name="Yan Y."/>
            <person name="Sichtig H."/>
        </authorList>
    </citation>
    <scope>NUCLEOTIDE SEQUENCE [LARGE SCALE GENOMIC DNA]</scope>
    <source>
        <strain evidence="2 4">FDAARGOS_949</strain>
        <plasmid evidence="2 4">unnamed2</plasmid>
    </source>
</reference>
<dbReference type="GeneID" id="45693357"/>
<sequence>MDYILATFFAVMAATVYSAFALFINARGRRPAYRIVMWGYILVLFAASVATVTLNMPIEYLIFGSLISAFLGVGTQMVVAVKLGHIREINGPSGFSTFGRRNGVVDDINNSANSIHYGARDPLRNW</sequence>
<evidence type="ECO:0000313" key="2">
    <source>
        <dbReference type="EMBL" id="QPQ94822.1"/>
    </source>
</evidence>
<feature type="transmembrane region" description="Helical" evidence="1">
    <location>
        <begin position="6"/>
        <end position="23"/>
    </location>
</feature>
<dbReference type="EMBL" id="CP099585">
    <property type="protein sequence ID" value="USS44349.1"/>
    <property type="molecule type" value="Genomic_DNA"/>
</dbReference>
<keyword evidence="1" id="KW-1133">Transmembrane helix</keyword>
<dbReference type="Proteomes" id="UP001056386">
    <property type="component" value="Plasmid unnamed2"/>
</dbReference>
<organism evidence="2 4">
    <name type="scientific">Burkholderia glumae</name>
    <name type="common">Pseudomonas glumae</name>
    <dbReference type="NCBI Taxonomy" id="337"/>
    <lineage>
        <taxon>Bacteria</taxon>
        <taxon>Pseudomonadati</taxon>
        <taxon>Pseudomonadota</taxon>
        <taxon>Betaproteobacteria</taxon>
        <taxon>Burkholderiales</taxon>
        <taxon>Burkholderiaceae</taxon>
        <taxon>Burkholderia</taxon>
    </lineage>
</organism>
<name>A0AAQ0BWR7_BURGL</name>